<evidence type="ECO:0000313" key="1">
    <source>
        <dbReference type="EMBL" id="KAA5602626.1"/>
    </source>
</evidence>
<organism evidence="1 2">
    <name type="scientific">Roseospira marina</name>
    <dbReference type="NCBI Taxonomy" id="140057"/>
    <lineage>
        <taxon>Bacteria</taxon>
        <taxon>Pseudomonadati</taxon>
        <taxon>Pseudomonadota</taxon>
        <taxon>Alphaproteobacteria</taxon>
        <taxon>Rhodospirillales</taxon>
        <taxon>Rhodospirillaceae</taxon>
        <taxon>Roseospira</taxon>
    </lineage>
</organism>
<dbReference type="SUPFAM" id="SSF46689">
    <property type="entry name" value="Homeodomain-like"/>
    <property type="match status" value="1"/>
</dbReference>
<name>A0A5M6I352_9PROT</name>
<dbReference type="Pfam" id="PF13565">
    <property type="entry name" value="HTH_32"/>
    <property type="match status" value="1"/>
</dbReference>
<dbReference type="Gene3D" id="1.10.10.10">
    <property type="entry name" value="Winged helix-like DNA-binding domain superfamily/Winged helix DNA-binding domain"/>
    <property type="match status" value="1"/>
</dbReference>
<reference evidence="1 2" key="1">
    <citation type="submission" date="2019-09" db="EMBL/GenBank/DDBJ databases">
        <title>Genome sequence of Roseospira marina, one of the more divergent members of the non-sulfur purple photosynthetic bacterial family, the Rhodospirillaceae.</title>
        <authorList>
            <person name="Meyer T."/>
            <person name="Kyndt J."/>
        </authorList>
    </citation>
    <scope>NUCLEOTIDE SEQUENCE [LARGE SCALE GENOMIC DNA]</scope>
    <source>
        <strain evidence="1 2">DSM 15113</strain>
    </source>
</reference>
<dbReference type="RefSeq" id="WP_150064301.1">
    <property type="nucleotide sequence ID" value="NZ_JACHII010000045.1"/>
</dbReference>
<gene>
    <name evidence="1" type="ORF">F1188_20440</name>
</gene>
<dbReference type="Proteomes" id="UP000324065">
    <property type="component" value="Unassembled WGS sequence"/>
</dbReference>
<accession>A0A5M6I352</accession>
<dbReference type="OrthoDB" id="7364185at2"/>
<keyword evidence="2" id="KW-1185">Reference proteome</keyword>
<proteinExistence type="predicted"/>
<sequence>MTKPLSADLRERLVAAVEGGQSRRAAAERFGVAPSTAVKWMNRWRLEGHVKPRPMGGDRHSHRIEAHAAVILGLIDEKPDVTLAEIATQVEEARGARFSETAIWRLLRRHGMTYKKRQRMRVSNSDQMS</sequence>
<dbReference type="EMBL" id="VWPJ01000049">
    <property type="protein sequence ID" value="KAA5602626.1"/>
    <property type="molecule type" value="Genomic_DNA"/>
</dbReference>
<comment type="caution">
    <text evidence="1">The sequence shown here is derived from an EMBL/GenBank/DDBJ whole genome shotgun (WGS) entry which is preliminary data.</text>
</comment>
<dbReference type="InterPro" id="IPR009057">
    <property type="entry name" value="Homeodomain-like_sf"/>
</dbReference>
<evidence type="ECO:0000313" key="2">
    <source>
        <dbReference type="Proteomes" id="UP000324065"/>
    </source>
</evidence>
<dbReference type="InterPro" id="IPR036388">
    <property type="entry name" value="WH-like_DNA-bd_sf"/>
</dbReference>
<dbReference type="AlphaFoldDB" id="A0A5M6I352"/>
<protein>
    <submittedName>
        <fullName evidence="1">Transposase</fullName>
    </submittedName>
</protein>